<evidence type="ECO:0000313" key="7">
    <source>
        <dbReference type="Proteomes" id="UP000005798"/>
    </source>
</evidence>
<evidence type="ECO:0000256" key="1">
    <source>
        <dbReference type="ARBA" id="ARBA00023015"/>
    </source>
</evidence>
<dbReference type="Proteomes" id="UP000005798">
    <property type="component" value="Unassembled WGS sequence"/>
</dbReference>
<dbReference type="InterPro" id="IPR000281">
    <property type="entry name" value="HTH_RpiR"/>
</dbReference>
<reference evidence="6" key="1">
    <citation type="submission" date="2007-11" db="EMBL/GenBank/DDBJ databases">
        <authorList>
            <person name="Fulton L."/>
            <person name="Clifton S."/>
            <person name="Fulton B."/>
            <person name="Xu J."/>
            <person name="Minx P."/>
            <person name="Pepin K.H."/>
            <person name="Johnson M."/>
            <person name="Thiruvilangam P."/>
            <person name="Bhonagiri V."/>
            <person name="Nash W.E."/>
            <person name="Mardis E.R."/>
            <person name="Wilson R.K."/>
        </authorList>
    </citation>
    <scope>NUCLEOTIDE SEQUENCE [LARGE SCALE GENOMIC DNA]</scope>
    <source>
        <strain evidence="6">DSM 1402</strain>
    </source>
</reference>
<evidence type="ECO:0000256" key="3">
    <source>
        <dbReference type="ARBA" id="ARBA00023163"/>
    </source>
</evidence>
<gene>
    <name evidence="6" type="ORF">CLORAM_00471</name>
</gene>
<dbReference type="GO" id="GO:0097367">
    <property type="term" value="F:carbohydrate derivative binding"/>
    <property type="evidence" value="ECO:0007669"/>
    <property type="project" value="InterPro"/>
</dbReference>
<dbReference type="InterPro" id="IPR035472">
    <property type="entry name" value="RpiR-like_SIS"/>
</dbReference>
<dbReference type="HOGENOM" id="CLU_055769_2_1_9"/>
<dbReference type="PANTHER" id="PTHR30514:SF1">
    <property type="entry name" value="HTH-TYPE TRANSCRIPTIONAL REGULATOR HEXR-RELATED"/>
    <property type="match status" value="1"/>
</dbReference>
<keyword evidence="1" id="KW-0805">Transcription regulation</keyword>
<dbReference type="SUPFAM" id="SSF46689">
    <property type="entry name" value="Homeodomain-like"/>
    <property type="match status" value="1"/>
</dbReference>
<keyword evidence="3" id="KW-0804">Transcription</keyword>
<dbReference type="GO" id="GO:1901135">
    <property type="term" value="P:carbohydrate derivative metabolic process"/>
    <property type="evidence" value="ECO:0007669"/>
    <property type="project" value="InterPro"/>
</dbReference>
<evidence type="ECO:0000256" key="2">
    <source>
        <dbReference type="ARBA" id="ARBA00023125"/>
    </source>
</evidence>
<dbReference type="Gene3D" id="1.10.10.10">
    <property type="entry name" value="Winged helix-like DNA-binding domain superfamily/Winged helix DNA-binding domain"/>
    <property type="match status" value="1"/>
</dbReference>
<dbReference type="PROSITE" id="PS51464">
    <property type="entry name" value="SIS"/>
    <property type="match status" value="1"/>
</dbReference>
<name>B0N1I6_9FIRM</name>
<dbReference type="GO" id="GO:0003677">
    <property type="term" value="F:DNA binding"/>
    <property type="evidence" value="ECO:0007669"/>
    <property type="project" value="UniProtKB-KW"/>
</dbReference>
<feature type="domain" description="SIS" evidence="5">
    <location>
        <begin position="126"/>
        <end position="267"/>
    </location>
</feature>
<dbReference type="InterPro" id="IPR001347">
    <property type="entry name" value="SIS_dom"/>
</dbReference>
<dbReference type="PANTHER" id="PTHR30514">
    <property type="entry name" value="GLUCOKINASE"/>
    <property type="match status" value="1"/>
</dbReference>
<organism evidence="6 7">
    <name type="scientific">Thomasclavelia ramosa DSM 1402</name>
    <dbReference type="NCBI Taxonomy" id="445974"/>
    <lineage>
        <taxon>Bacteria</taxon>
        <taxon>Bacillati</taxon>
        <taxon>Bacillota</taxon>
        <taxon>Erysipelotrichia</taxon>
        <taxon>Erysipelotrichales</taxon>
        <taxon>Coprobacillaceae</taxon>
        <taxon>Thomasclavelia</taxon>
    </lineage>
</organism>
<evidence type="ECO:0000313" key="6">
    <source>
        <dbReference type="EMBL" id="EDS19596.1"/>
    </source>
</evidence>
<proteinExistence type="predicted"/>
<dbReference type="Pfam" id="PF01380">
    <property type="entry name" value="SIS"/>
    <property type="match status" value="1"/>
</dbReference>
<dbReference type="CDD" id="cd05013">
    <property type="entry name" value="SIS_RpiR"/>
    <property type="match status" value="1"/>
</dbReference>
<dbReference type="Pfam" id="PF01418">
    <property type="entry name" value="HTH_6"/>
    <property type="match status" value="1"/>
</dbReference>
<reference evidence="6" key="2">
    <citation type="submission" date="2014-06" db="EMBL/GenBank/DDBJ databases">
        <title>Draft genome sequence of Clostridium ramosum(DSM 1402).</title>
        <authorList>
            <person name="Sudarsanam P."/>
            <person name="Ley R."/>
            <person name="Guruge J."/>
            <person name="Turnbaugh P.J."/>
            <person name="Mahowald M."/>
            <person name="Liep D."/>
            <person name="Gordon J."/>
        </authorList>
    </citation>
    <scope>NUCLEOTIDE SEQUENCE</scope>
    <source>
        <strain evidence="6">DSM 1402</strain>
    </source>
</reference>
<comment type="caution">
    <text evidence="6">The sequence shown here is derived from an EMBL/GenBank/DDBJ whole genome shotgun (WGS) entry which is preliminary data.</text>
</comment>
<evidence type="ECO:0000259" key="5">
    <source>
        <dbReference type="PROSITE" id="PS51464"/>
    </source>
</evidence>
<accession>B0N1I6</accession>
<dbReference type="InterPro" id="IPR047640">
    <property type="entry name" value="RpiR-like"/>
</dbReference>
<dbReference type="GO" id="GO:0003700">
    <property type="term" value="F:DNA-binding transcription factor activity"/>
    <property type="evidence" value="ECO:0007669"/>
    <property type="project" value="InterPro"/>
</dbReference>
<dbReference type="InterPro" id="IPR009057">
    <property type="entry name" value="Homeodomain-like_sf"/>
</dbReference>
<keyword evidence="7" id="KW-1185">Reference proteome</keyword>
<protein>
    <submittedName>
        <fullName evidence="6">SIS domain protein</fullName>
    </submittedName>
</protein>
<dbReference type="PROSITE" id="PS51071">
    <property type="entry name" value="HTH_RPIR"/>
    <property type="match status" value="1"/>
</dbReference>
<dbReference type="InterPro" id="IPR036388">
    <property type="entry name" value="WH-like_DNA-bd_sf"/>
</dbReference>
<dbReference type="SUPFAM" id="SSF53697">
    <property type="entry name" value="SIS domain"/>
    <property type="match status" value="1"/>
</dbReference>
<feature type="domain" description="HTH rpiR-type" evidence="4">
    <location>
        <begin position="1"/>
        <end position="77"/>
    </location>
</feature>
<dbReference type="Gene3D" id="3.40.50.10490">
    <property type="entry name" value="Glucose-6-phosphate isomerase like protein, domain 1"/>
    <property type="match status" value="1"/>
</dbReference>
<keyword evidence="2" id="KW-0238">DNA-binding</keyword>
<dbReference type="EMBL" id="ABFX02000003">
    <property type="protein sequence ID" value="EDS19596.1"/>
    <property type="molecule type" value="Genomic_DNA"/>
</dbReference>
<dbReference type="AlphaFoldDB" id="B0N1I6"/>
<sequence>MMMLLKEQMKAYPFSHNERVIIDYILDKQINIKDYSVKMIADATFTSPSTLIRISKKLGFQGWVEFKDAYLEEANYLNSHFCNIDSNLPFSNQDSIMTIASKIVNLHIESAKDTLSLFQHDSLQKAVRILHQSKEIRVFAMSNLNFAGEEFVFKLNRIHKKAYIHPIQDNLFHDAAMSSPDECAICISYSGESSNIVKTAQILKENNCPIIAITSIGNNSLSDLATVTLRVTTREKSFSKIAGFSSLESISIVLNTLYACLFSLNYHDNLTYKLDIAKKIENAPIINNEIIAEKDDE</sequence>
<evidence type="ECO:0000259" key="4">
    <source>
        <dbReference type="PROSITE" id="PS51071"/>
    </source>
</evidence>
<dbReference type="InterPro" id="IPR046348">
    <property type="entry name" value="SIS_dom_sf"/>
</dbReference>
<dbReference type="eggNOG" id="COG1737">
    <property type="taxonomic scope" value="Bacteria"/>
</dbReference>